<dbReference type="SUPFAM" id="SSF82199">
    <property type="entry name" value="SET domain"/>
    <property type="match status" value="1"/>
</dbReference>
<evidence type="ECO:0000313" key="5">
    <source>
        <dbReference type="Proteomes" id="UP000694892"/>
    </source>
</evidence>
<dbReference type="OMA" id="DNTHPLE"/>
<evidence type="ECO:0008006" key="6">
    <source>
        <dbReference type="Google" id="ProtNLM"/>
    </source>
</evidence>
<feature type="non-terminal residue" evidence="4">
    <location>
        <position position="1"/>
    </location>
</feature>
<keyword evidence="2" id="KW-0808">Transferase</keyword>
<dbReference type="EMBL" id="CM004466">
    <property type="protein sequence ID" value="OCT99126.1"/>
    <property type="molecule type" value="Genomic_DNA"/>
</dbReference>
<dbReference type="PANTHER" id="PTHR46402">
    <property type="entry name" value="SET AND MYND DOMAIN-CONTAINING PROTEIN 5"/>
    <property type="match status" value="1"/>
</dbReference>
<evidence type="ECO:0000313" key="4">
    <source>
        <dbReference type="EMBL" id="OCT99126.1"/>
    </source>
</evidence>
<dbReference type="GO" id="GO:0032259">
    <property type="term" value="P:methylation"/>
    <property type="evidence" value="ECO:0007669"/>
    <property type="project" value="UniProtKB-KW"/>
</dbReference>
<sequence length="125" mass="14295">GKGLFAIRTIRKGETIFQEKPLVSSQFQWNALYRYRACDHCLRSLETAEENAQRLSGNAHVLLPYPELCTVRNGLHQQCPRCQVSVPSMCCLMALSYWLCHLQSGGNVQKVWRDPVNEFLLCPLL</sequence>
<reference evidence="5" key="1">
    <citation type="journal article" date="2016" name="Nature">
        <title>Genome evolution in the allotetraploid frog Xenopus laevis.</title>
        <authorList>
            <person name="Session A.M."/>
            <person name="Uno Y."/>
            <person name="Kwon T."/>
            <person name="Chapman J.A."/>
            <person name="Toyoda A."/>
            <person name="Takahashi S."/>
            <person name="Fukui A."/>
            <person name="Hikosaka A."/>
            <person name="Suzuki A."/>
            <person name="Kondo M."/>
            <person name="van Heeringen S.J."/>
            <person name="Quigley I."/>
            <person name="Heinz S."/>
            <person name="Ogino H."/>
            <person name="Ochi H."/>
            <person name="Hellsten U."/>
            <person name="Lyons J.B."/>
            <person name="Simakov O."/>
            <person name="Putnam N."/>
            <person name="Stites J."/>
            <person name="Kuroki Y."/>
            <person name="Tanaka T."/>
            <person name="Michiue T."/>
            <person name="Watanabe M."/>
            <person name="Bogdanovic O."/>
            <person name="Lister R."/>
            <person name="Georgiou G."/>
            <person name="Paranjpe S.S."/>
            <person name="van Kruijsbergen I."/>
            <person name="Shu S."/>
            <person name="Carlson J."/>
            <person name="Kinoshita T."/>
            <person name="Ohta Y."/>
            <person name="Mawaribuchi S."/>
            <person name="Jenkins J."/>
            <person name="Grimwood J."/>
            <person name="Schmutz J."/>
            <person name="Mitros T."/>
            <person name="Mozaffari S.V."/>
            <person name="Suzuki Y."/>
            <person name="Haramoto Y."/>
            <person name="Yamamoto T.S."/>
            <person name="Takagi C."/>
            <person name="Heald R."/>
            <person name="Miller K."/>
            <person name="Haudenschild C."/>
            <person name="Kitzman J."/>
            <person name="Nakayama T."/>
            <person name="Izutsu Y."/>
            <person name="Robert J."/>
            <person name="Fortriede J."/>
            <person name="Burns K."/>
            <person name="Lotay V."/>
            <person name="Karimi K."/>
            <person name="Yasuoka Y."/>
            <person name="Dichmann D.S."/>
            <person name="Flajnik M.F."/>
            <person name="Houston D.W."/>
            <person name="Shendure J."/>
            <person name="DuPasquier L."/>
            <person name="Vize P.D."/>
            <person name="Zorn A.M."/>
            <person name="Ito M."/>
            <person name="Marcotte E.M."/>
            <person name="Wallingford J.B."/>
            <person name="Ito Y."/>
            <person name="Asashima M."/>
            <person name="Ueno N."/>
            <person name="Matsuda Y."/>
            <person name="Veenstra G.J."/>
            <person name="Fujiyama A."/>
            <person name="Harland R.M."/>
            <person name="Taira M."/>
            <person name="Rokhsar D.S."/>
        </authorList>
    </citation>
    <scope>NUCLEOTIDE SEQUENCE [LARGE SCALE GENOMIC DNA]</scope>
    <source>
        <strain evidence="5">J</strain>
    </source>
</reference>
<evidence type="ECO:0000256" key="3">
    <source>
        <dbReference type="ARBA" id="ARBA00022691"/>
    </source>
</evidence>
<protein>
    <recommendedName>
        <fullName evidence="6">SMYD family member 5</fullName>
    </recommendedName>
</protein>
<evidence type="ECO:0000256" key="2">
    <source>
        <dbReference type="ARBA" id="ARBA00022679"/>
    </source>
</evidence>
<dbReference type="AlphaFoldDB" id="A0A974DY55"/>
<keyword evidence="3" id="KW-0949">S-adenosyl-L-methionine</keyword>
<proteinExistence type="predicted"/>
<dbReference type="PANTHER" id="PTHR46402:SF2">
    <property type="entry name" value="HISTONE-LYSINE N-TRIMETHYLTRANSFERASE SMYD5"/>
    <property type="match status" value="1"/>
</dbReference>
<evidence type="ECO:0000256" key="1">
    <source>
        <dbReference type="ARBA" id="ARBA00022603"/>
    </source>
</evidence>
<keyword evidence="1" id="KW-0489">Methyltransferase</keyword>
<name>A0A974DY55_XENLA</name>
<dbReference type="InterPro" id="IPR046341">
    <property type="entry name" value="SET_dom_sf"/>
</dbReference>
<accession>A0A974DY55</accession>
<dbReference type="Proteomes" id="UP000694892">
    <property type="component" value="Chromosome 1L"/>
</dbReference>
<organism evidence="4 5">
    <name type="scientific">Xenopus laevis</name>
    <name type="common">African clawed frog</name>
    <dbReference type="NCBI Taxonomy" id="8355"/>
    <lineage>
        <taxon>Eukaryota</taxon>
        <taxon>Metazoa</taxon>
        <taxon>Chordata</taxon>
        <taxon>Craniata</taxon>
        <taxon>Vertebrata</taxon>
        <taxon>Euteleostomi</taxon>
        <taxon>Amphibia</taxon>
        <taxon>Batrachia</taxon>
        <taxon>Anura</taxon>
        <taxon>Pipoidea</taxon>
        <taxon>Pipidae</taxon>
        <taxon>Xenopodinae</taxon>
        <taxon>Xenopus</taxon>
        <taxon>Xenopus</taxon>
    </lineage>
</organism>
<dbReference type="GO" id="GO:0042799">
    <property type="term" value="F:histone H4K20 methyltransferase activity"/>
    <property type="evidence" value="ECO:0007669"/>
    <property type="project" value="TreeGrafter"/>
</dbReference>
<gene>
    <name evidence="4" type="ORF">XELAEV_18004917mg</name>
</gene>
<dbReference type="GO" id="GO:0045814">
    <property type="term" value="P:negative regulation of gene expression, epigenetic"/>
    <property type="evidence" value="ECO:0007669"/>
    <property type="project" value="TreeGrafter"/>
</dbReference>